<evidence type="ECO:0000313" key="1">
    <source>
        <dbReference type="EMBL" id="MCF2218780.1"/>
    </source>
</evidence>
<dbReference type="Proteomes" id="UP001430374">
    <property type="component" value="Unassembled WGS sequence"/>
</dbReference>
<dbReference type="EMBL" id="JACSGT010000001">
    <property type="protein sequence ID" value="MCF2218780.1"/>
    <property type="molecule type" value="Genomic_DNA"/>
</dbReference>
<reference evidence="1" key="1">
    <citation type="submission" date="2021-08" db="EMBL/GenBank/DDBJ databases">
        <title>Complete genome sequence of Chryseobacterium sp strain PS-8.</title>
        <authorList>
            <person name="Das S.K."/>
        </authorList>
    </citation>
    <scope>NUCLEOTIDE SEQUENCE</scope>
    <source>
        <strain evidence="1">PS-8</strain>
    </source>
</reference>
<evidence type="ECO:0000313" key="2">
    <source>
        <dbReference type="Proteomes" id="UP001430374"/>
    </source>
</evidence>
<sequence length="126" mass="15399">MFKIFKRYKENRQNESQNPLENCEEERHKAINLFDDIIQLPSNFRTDIFYPMNMLPPRTNNEPFSVLVIVYDKDDSSYFNIGYYNYDIDKWEIFADEIMNLKCWCFAPNPNKYWNDQKFITVQCKH</sequence>
<dbReference type="RefSeq" id="WP_235130485.1">
    <property type="nucleotide sequence ID" value="NZ_JACSGT010000001.1"/>
</dbReference>
<evidence type="ECO:0008006" key="3">
    <source>
        <dbReference type="Google" id="ProtNLM"/>
    </source>
</evidence>
<keyword evidence="2" id="KW-1185">Reference proteome</keyword>
<organism evidence="1 2">
    <name type="scientific">Chryseobacterium indicum</name>
    <dbReference type="NCBI Taxonomy" id="2766954"/>
    <lineage>
        <taxon>Bacteria</taxon>
        <taxon>Pseudomonadati</taxon>
        <taxon>Bacteroidota</taxon>
        <taxon>Flavobacteriia</taxon>
        <taxon>Flavobacteriales</taxon>
        <taxon>Weeksellaceae</taxon>
        <taxon>Chryseobacterium group</taxon>
        <taxon>Chryseobacterium</taxon>
    </lineage>
</organism>
<accession>A0ABS9C4C1</accession>
<gene>
    <name evidence="1" type="ORF">H9Q08_05640</name>
</gene>
<protein>
    <recommendedName>
        <fullName evidence="3">DUF551 domain-containing protein</fullName>
    </recommendedName>
</protein>
<name>A0ABS9C4C1_9FLAO</name>
<proteinExistence type="predicted"/>
<comment type="caution">
    <text evidence="1">The sequence shown here is derived from an EMBL/GenBank/DDBJ whole genome shotgun (WGS) entry which is preliminary data.</text>
</comment>